<dbReference type="Pfam" id="PF00412">
    <property type="entry name" value="LIM"/>
    <property type="match status" value="6"/>
</dbReference>
<dbReference type="Pfam" id="PF06297">
    <property type="entry name" value="PET"/>
    <property type="match status" value="1"/>
</dbReference>
<evidence type="ECO:0000256" key="2">
    <source>
        <dbReference type="ARBA" id="ARBA00022737"/>
    </source>
</evidence>
<dbReference type="GO" id="GO:0003712">
    <property type="term" value="F:transcription coregulator activity"/>
    <property type="evidence" value="ECO:0007669"/>
    <property type="project" value="TreeGrafter"/>
</dbReference>
<dbReference type="AlphaFoldDB" id="A0A9Q0RK40"/>
<feature type="domain" description="LIM zinc-binding" evidence="8">
    <location>
        <begin position="133"/>
        <end position="239"/>
    </location>
</feature>
<dbReference type="Proteomes" id="UP001142055">
    <property type="component" value="Chromosome 4"/>
</dbReference>
<dbReference type="SUPFAM" id="SSF57716">
    <property type="entry name" value="Glucocorticoid receptor-like (DNA-binding domain)"/>
    <property type="match status" value="5"/>
</dbReference>
<dbReference type="SMART" id="SM00132">
    <property type="entry name" value="LIM"/>
    <property type="match status" value="6"/>
</dbReference>
<dbReference type="FunFam" id="2.10.110.10:FF:000013">
    <property type="entry name" value="Four and a half LIM domains 1"/>
    <property type="match status" value="1"/>
</dbReference>
<evidence type="ECO:0000256" key="6">
    <source>
        <dbReference type="PROSITE-ProRule" id="PRU00125"/>
    </source>
</evidence>
<feature type="domain" description="LIM zinc-binding" evidence="8">
    <location>
        <begin position="529"/>
        <end position="594"/>
    </location>
</feature>
<feature type="domain" description="LIM zinc-binding" evidence="8">
    <location>
        <begin position="348"/>
        <end position="408"/>
    </location>
</feature>
<keyword evidence="3" id="KW-0863">Zinc-finger</keyword>
<name>A0A9Q0RK40_BLOTA</name>
<sequence>MSLSSETFISYHNCGSSSTKRANSIISNNDINENHQILSWTPAGLNSSRGKEYFSKHFSLEQIPFIGSSGAEYWEQLFHRQYPKQDIGFDYCQSIEFRYKMLYQLLIDDRNRNALDIAHINYFSYDEHLNNKLFCNHCNQSILPDTFIVIIQQQENVDSSSSSLLFDDLIEPTSSSAIDDNNNANLKMIENNRFIINRVIYHPDCFRCTTCTEPLAYNIYCWFRGKPFCERHYLEKLRPRCHQCDEKKSSKTLTTATNDDDVDTFSTPSNKSPPAPIPVTPMNGSIPNGTRPFESNDDSKSNQTEMNRNWHMDHFVCHTCETPLAGSRYLVRDQNPHCVNCFEQHFANVCDECQKPIGINCKDLSYKERHWHEKCFVCSECKKTLLQQPFGSKMERIYCGNCFDQLFGTRCAKCSEVFRPGQRKLEYKGQQWHEHCFLCTKCMAPIGTKSFVPKNDEIYCSECYEVKFATRCVKCSEIIMANGVMFKDEPWHKECFTCNGCKIQLAGSSFLVRDERAYCRDCFADRYAHKCSACTKPILGTSQQSTRFINFEDSYWHADCFICVDCRTRLEGRGFIRDGPDIICGECAKIKLQAEIEATI</sequence>
<evidence type="ECO:0000313" key="11">
    <source>
        <dbReference type="Proteomes" id="UP001142055"/>
    </source>
</evidence>
<dbReference type="FunFam" id="2.10.110.10:FF:000070">
    <property type="entry name" value="Four and a half LIM domains 3"/>
    <property type="match status" value="1"/>
</dbReference>
<evidence type="ECO:0000313" key="10">
    <source>
        <dbReference type="EMBL" id="KAJ6215936.1"/>
    </source>
</evidence>
<evidence type="ECO:0000256" key="4">
    <source>
        <dbReference type="ARBA" id="ARBA00022833"/>
    </source>
</evidence>
<evidence type="ECO:0000259" key="9">
    <source>
        <dbReference type="PROSITE" id="PS51303"/>
    </source>
</evidence>
<keyword evidence="1 6" id="KW-0479">Metal-binding</keyword>
<evidence type="ECO:0000256" key="5">
    <source>
        <dbReference type="ARBA" id="ARBA00023038"/>
    </source>
</evidence>
<dbReference type="FunFam" id="2.10.110.10:FF:000081">
    <property type="entry name" value="Uncharacterized protein, isoform A"/>
    <property type="match status" value="1"/>
</dbReference>
<keyword evidence="11" id="KW-1185">Reference proteome</keyword>
<dbReference type="PANTHER" id="PTHR24205:SF4">
    <property type="entry name" value="PROTEIN ESPINAS"/>
    <property type="match status" value="1"/>
</dbReference>
<dbReference type="PANTHER" id="PTHR24205">
    <property type="entry name" value="FOUR AND A HALF LIM DOMAINS PROTEIN"/>
    <property type="match status" value="1"/>
</dbReference>
<dbReference type="OMA" id="GCEELIY"/>
<protein>
    <submittedName>
        <fullName evidence="10">Uncharacterized protein</fullName>
    </submittedName>
</protein>
<feature type="domain" description="LIM zinc-binding" evidence="8">
    <location>
        <begin position="471"/>
        <end position="528"/>
    </location>
</feature>
<dbReference type="Gene3D" id="2.10.110.10">
    <property type="entry name" value="Cysteine Rich Protein"/>
    <property type="match status" value="6"/>
</dbReference>
<dbReference type="GO" id="GO:0005634">
    <property type="term" value="C:nucleus"/>
    <property type="evidence" value="ECO:0007669"/>
    <property type="project" value="TreeGrafter"/>
</dbReference>
<keyword evidence="2" id="KW-0677">Repeat</keyword>
<evidence type="ECO:0000256" key="1">
    <source>
        <dbReference type="ARBA" id="ARBA00022723"/>
    </source>
</evidence>
<gene>
    <name evidence="10" type="ORF">RDWZM_010436</name>
</gene>
<accession>A0A9Q0RK40</accession>
<dbReference type="FunFam" id="2.10.110.10:FF:000066">
    <property type="entry name" value="Four and a half LIM domains protein"/>
    <property type="match status" value="1"/>
</dbReference>
<keyword evidence="5 6" id="KW-0440">LIM domain</keyword>
<feature type="domain" description="LIM zinc-binding" evidence="8">
    <location>
        <begin position="409"/>
        <end position="470"/>
    </location>
</feature>
<comment type="caution">
    <text evidence="10">The sequence shown here is derived from an EMBL/GenBank/DDBJ whole genome shotgun (WGS) entry which is preliminary data.</text>
</comment>
<dbReference type="GO" id="GO:0030018">
    <property type="term" value="C:Z disc"/>
    <property type="evidence" value="ECO:0007669"/>
    <property type="project" value="TreeGrafter"/>
</dbReference>
<proteinExistence type="predicted"/>
<evidence type="ECO:0000259" key="8">
    <source>
        <dbReference type="PROSITE" id="PS50023"/>
    </source>
</evidence>
<keyword evidence="4 6" id="KW-0862">Zinc</keyword>
<feature type="region of interest" description="Disordered" evidence="7">
    <location>
        <begin position="252"/>
        <end position="304"/>
    </location>
</feature>
<dbReference type="GO" id="GO:0008270">
    <property type="term" value="F:zinc ion binding"/>
    <property type="evidence" value="ECO:0007669"/>
    <property type="project" value="UniProtKB-KW"/>
</dbReference>
<dbReference type="EMBL" id="JAPWDV010000004">
    <property type="protein sequence ID" value="KAJ6215936.1"/>
    <property type="molecule type" value="Genomic_DNA"/>
</dbReference>
<dbReference type="PROSITE" id="PS51303">
    <property type="entry name" value="PET"/>
    <property type="match status" value="1"/>
</dbReference>
<dbReference type="InterPro" id="IPR010442">
    <property type="entry name" value="PET_domain"/>
</dbReference>
<dbReference type="InterPro" id="IPR001781">
    <property type="entry name" value="Znf_LIM"/>
</dbReference>
<dbReference type="PROSITE" id="PS50023">
    <property type="entry name" value="LIM_DOMAIN_2"/>
    <property type="match status" value="5"/>
</dbReference>
<dbReference type="PROSITE" id="PS00478">
    <property type="entry name" value="LIM_DOMAIN_1"/>
    <property type="match status" value="2"/>
</dbReference>
<reference evidence="10" key="1">
    <citation type="submission" date="2022-12" db="EMBL/GenBank/DDBJ databases">
        <title>Genome assemblies of Blomia tropicalis.</title>
        <authorList>
            <person name="Cui Y."/>
        </authorList>
    </citation>
    <scope>NUCLEOTIDE SEQUENCE</scope>
    <source>
        <tissue evidence="10">Adult mites</tissue>
    </source>
</reference>
<organism evidence="10 11">
    <name type="scientific">Blomia tropicalis</name>
    <name type="common">Mite</name>
    <dbReference type="NCBI Taxonomy" id="40697"/>
    <lineage>
        <taxon>Eukaryota</taxon>
        <taxon>Metazoa</taxon>
        <taxon>Ecdysozoa</taxon>
        <taxon>Arthropoda</taxon>
        <taxon>Chelicerata</taxon>
        <taxon>Arachnida</taxon>
        <taxon>Acari</taxon>
        <taxon>Acariformes</taxon>
        <taxon>Sarcoptiformes</taxon>
        <taxon>Astigmata</taxon>
        <taxon>Glycyphagoidea</taxon>
        <taxon>Echimyopodidae</taxon>
        <taxon>Blomia</taxon>
    </lineage>
</organism>
<evidence type="ECO:0000256" key="7">
    <source>
        <dbReference type="SAM" id="MobiDB-lite"/>
    </source>
</evidence>
<feature type="domain" description="PET" evidence="9">
    <location>
        <begin position="19"/>
        <end position="128"/>
    </location>
</feature>
<evidence type="ECO:0000256" key="3">
    <source>
        <dbReference type="ARBA" id="ARBA00022771"/>
    </source>
</evidence>